<dbReference type="Pfam" id="PF11383">
    <property type="entry name" value="DUF3187"/>
    <property type="match status" value="1"/>
</dbReference>
<accession>A0ABV2B0J2</accession>
<sequence>MLLGSALFAAPAFGQGDDAFAPQPLTFSDQSPTVSIYGLPRADGYTVAEPGAWHAGLRVDYTSHYTEQESGNESLLFDGETTRAALVFKRGLAGRWQASIEIPFVDHSGGFSDEFIDDFHDVFGFADGGRSSAPNDRQTFRYQRDGRLALDVSDSPSGVGDVRLALKKRLSGVGDWGMSVAGELKLPTGDADRLTGSGAADLSLWGTVGNNQSGTSRWRMLAGAGGLYSGEGDVLEQQRVQEVAFGWATLGYALTPAFVLEVQAYAHSPFYEDTEIEALDGTAVAGALGFDWQVGQRSSVDFAIIEDLNTGASPDVSFMLGLRHAF</sequence>
<evidence type="ECO:0000313" key="2">
    <source>
        <dbReference type="Proteomes" id="UP001460888"/>
    </source>
</evidence>
<dbReference type="EMBL" id="APND01000002">
    <property type="protein sequence ID" value="MES1929421.1"/>
    <property type="molecule type" value="Genomic_DNA"/>
</dbReference>
<evidence type="ECO:0008006" key="3">
    <source>
        <dbReference type="Google" id="ProtNLM"/>
    </source>
</evidence>
<evidence type="ECO:0000313" key="1">
    <source>
        <dbReference type="EMBL" id="MES1929421.1"/>
    </source>
</evidence>
<dbReference type="Proteomes" id="UP001460888">
    <property type="component" value="Unassembled WGS sequence"/>
</dbReference>
<organism evidence="1 2">
    <name type="scientific">Salinisphaera dokdonensis CL-ES53</name>
    <dbReference type="NCBI Taxonomy" id="1304272"/>
    <lineage>
        <taxon>Bacteria</taxon>
        <taxon>Pseudomonadati</taxon>
        <taxon>Pseudomonadota</taxon>
        <taxon>Gammaproteobacteria</taxon>
        <taxon>Salinisphaerales</taxon>
        <taxon>Salinisphaeraceae</taxon>
        <taxon>Salinisphaera</taxon>
    </lineage>
</organism>
<gene>
    <name evidence="1" type="ORF">SADO_09192</name>
</gene>
<dbReference type="RefSeq" id="WP_353110909.1">
    <property type="nucleotide sequence ID" value="NZ_APND01000002.1"/>
</dbReference>
<keyword evidence="2" id="KW-1185">Reference proteome</keyword>
<reference evidence="1 2" key="1">
    <citation type="submission" date="2013-03" db="EMBL/GenBank/DDBJ databases">
        <title>Salinisphaera dokdonensis CL-ES53 Genome Sequencing.</title>
        <authorList>
            <person name="Li C."/>
            <person name="Lai Q."/>
            <person name="Shao Z."/>
        </authorList>
    </citation>
    <scope>NUCLEOTIDE SEQUENCE [LARGE SCALE GENOMIC DNA]</scope>
    <source>
        <strain evidence="1 2">CL-ES53</strain>
    </source>
</reference>
<dbReference type="InterPro" id="IPR021523">
    <property type="entry name" value="DUF3187"/>
</dbReference>
<comment type="caution">
    <text evidence="1">The sequence shown here is derived from an EMBL/GenBank/DDBJ whole genome shotgun (WGS) entry which is preliminary data.</text>
</comment>
<protein>
    <recommendedName>
        <fullName evidence="3">DUF3187 family protein</fullName>
    </recommendedName>
</protein>
<name>A0ABV2B0J2_9GAMM</name>
<proteinExistence type="predicted"/>